<protein>
    <recommendedName>
        <fullName evidence="1">DUF8136 domain-containing protein</fullName>
    </recommendedName>
</protein>
<dbReference type="EMBL" id="JJPE01000168">
    <property type="protein sequence ID" value="KKG39392.1"/>
    <property type="molecule type" value="Genomic_DNA"/>
</dbReference>
<dbReference type="Proteomes" id="UP000034921">
    <property type="component" value="Unassembled WGS sequence"/>
</dbReference>
<dbReference type="EMBL" id="JJPF01000002">
    <property type="protein sequence ID" value="KKG46987.1"/>
    <property type="molecule type" value="Genomic_DNA"/>
</dbReference>
<dbReference type="PATRIC" id="fig|2209.39.peg.1147"/>
<comment type="caution">
    <text evidence="4">The sequence shown here is derived from an EMBL/GenBank/DDBJ whole genome shotgun (WGS) entry which is preliminary data.</text>
</comment>
<gene>
    <name evidence="3" type="ORF">DU35_11430</name>
    <name evidence="7" type="ORF">DU36_04295</name>
    <name evidence="6" type="ORF">DU38_05215</name>
    <name evidence="5" type="ORF">DU39_05070</name>
    <name evidence="4" type="ORF">DU41_16170</name>
    <name evidence="2" type="ORF">DU49_04245</name>
    <name evidence="8" type="ORF">DU60_08050</name>
</gene>
<evidence type="ECO:0000313" key="8">
    <source>
        <dbReference type="EMBL" id="KKH24556.1"/>
    </source>
</evidence>
<evidence type="ECO:0000259" key="1">
    <source>
        <dbReference type="Pfam" id="PF26457"/>
    </source>
</evidence>
<organism evidence="4 14">
    <name type="scientific">Methanosarcina mazei</name>
    <name type="common">Methanosarcina frisia</name>
    <dbReference type="NCBI Taxonomy" id="2209"/>
    <lineage>
        <taxon>Archaea</taxon>
        <taxon>Methanobacteriati</taxon>
        <taxon>Methanobacteriota</taxon>
        <taxon>Stenosarchaea group</taxon>
        <taxon>Methanomicrobia</taxon>
        <taxon>Methanosarcinales</taxon>
        <taxon>Methanosarcinaceae</taxon>
        <taxon>Methanosarcina</taxon>
    </lineage>
</organism>
<dbReference type="Proteomes" id="UP000034667">
    <property type="component" value="Unassembled WGS sequence"/>
</dbReference>
<name>A0A0F8EFF5_METMZ</name>
<dbReference type="Proteomes" id="UP000033878">
    <property type="component" value="Unassembled WGS sequence"/>
</dbReference>
<dbReference type="EMBL" id="JJPD01000145">
    <property type="protein sequence ID" value="KKG38799.1"/>
    <property type="molecule type" value="Genomic_DNA"/>
</dbReference>
<dbReference type="AlphaFoldDB" id="A0A0F8EFF5"/>
<dbReference type="RefSeq" id="WP_048038500.1">
    <property type="nucleotide sequence ID" value="NZ_JJPB01000086.1"/>
</dbReference>
<evidence type="ECO:0000313" key="5">
    <source>
        <dbReference type="EMBL" id="KKG46987.1"/>
    </source>
</evidence>
<evidence type="ECO:0000313" key="9">
    <source>
        <dbReference type="Proteomes" id="UP000033878"/>
    </source>
</evidence>
<proteinExistence type="predicted"/>
<dbReference type="Proteomes" id="UP000034577">
    <property type="component" value="Unassembled WGS sequence"/>
</dbReference>
<evidence type="ECO:0000313" key="7">
    <source>
        <dbReference type="EMBL" id="KKG55256.1"/>
    </source>
</evidence>
<dbReference type="InterPro" id="IPR058449">
    <property type="entry name" value="DUF8136"/>
</dbReference>
<dbReference type="EMBL" id="JJQE01000161">
    <property type="protein sequence ID" value="KKH24556.1"/>
    <property type="molecule type" value="Genomic_DNA"/>
</dbReference>
<evidence type="ECO:0000313" key="4">
    <source>
        <dbReference type="EMBL" id="KKG39392.1"/>
    </source>
</evidence>
<dbReference type="Proteomes" id="UP000034195">
    <property type="component" value="Unassembled WGS sequence"/>
</dbReference>
<evidence type="ECO:0000313" key="15">
    <source>
        <dbReference type="Proteomes" id="UP000034921"/>
    </source>
</evidence>
<dbReference type="Proteomes" id="UP000034151">
    <property type="component" value="Unassembled WGS sequence"/>
</dbReference>
<reference evidence="9 10" key="1">
    <citation type="journal article" date="2015" name="ISME J.">
        <title>Genomic and phenotypic differentiation among Methanosarcina mazei populations from Columbia River sediment.</title>
        <authorList>
            <person name="Youngblut N.D."/>
            <person name="Wirth J.S."/>
            <person name="Henriksen J.R."/>
            <person name="Smith M."/>
            <person name="Simon H."/>
            <person name="Metcalf W.W."/>
            <person name="Whitaker R.J."/>
        </authorList>
    </citation>
    <scope>NUCLEOTIDE SEQUENCE [LARGE SCALE GENOMIC DNA]</scope>
    <source>
        <strain evidence="8 15">1.F.M.0.5</strain>
        <strain evidence="2 9">3.F.A.1A.3</strain>
        <strain evidence="3 13">3.F.A.2.12</strain>
        <strain evidence="4 14">3.F.A.2.3</strain>
        <strain evidence="5 10">3.F.A.2.5</strain>
        <strain evidence="6 11">3.F.A.2.6</strain>
        <strain evidence="7 12">3.F.A.2.7</strain>
    </source>
</reference>
<feature type="domain" description="DUF8136" evidence="1">
    <location>
        <begin position="32"/>
        <end position="91"/>
    </location>
</feature>
<dbReference type="Proteomes" id="UP000034243">
    <property type="component" value="Unassembled WGS sequence"/>
</dbReference>
<evidence type="ECO:0000313" key="6">
    <source>
        <dbReference type="EMBL" id="KKG47793.1"/>
    </source>
</evidence>
<sequence length="111" mass="12863">MNIMSIGENSSCSTEIDLKYFSREDLLRANGEVIKQLQARIKGKRFRVQEGDLIKIQYTKTLIYALKSANEILKDIQLEEYDKRLRFIEEVYASGQNLQSLQTRSPTDEQG</sequence>
<accession>A0A0F8EFF5</accession>
<dbReference type="EMBL" id="JJPB01000086">
    <property type="protein sequence ID" value="KKG31041.1"/>
    <property type="molecule type" value="Genomic_DNA"/>
</dbReference>
<evidence type="ECO:0000313" key="2">
    <source>
        <dbReference type="EMBL" id="KKG31041.1"/>
    </source>
</evidence>
<dbReference type="EMBL" id="JJPG01000144">
    <property type="protein sequence ID" value="KKG47793.1"/>
    <property type="molecule type" value="Genomic_DNA"/>
</dbReference>
<dbReference type="EMBL" id="JJPH01000022">
    <property type="protein sequence ID" value="KKG55256.1"/>
    <property type="molecule type" value="Genomic_DNA"/>
</dbReference>
<evidence type="ECO:0000313" key="12">
    <source>
        <dbReference type="Proteomes" id="UP000034243"/>
    </source>
</evidence>
<dbReference type="Pfam" id="PF26457">
    <property type="entry name" value="DUF8136"/>
    <property type="match status" value="1"/>
</dbReference>
<evidence type="ECO:0000313" key="13">
    <source>
        <dbReference type="Proteomes" id="UP000034577"/>
    </source>
</evidence>
<evidence type="ECO:0000313" key="14">
    <source>
        <dbReference type="Proteomes" id="UP000034667"/>
    </source>
</evidence>
<evidence type="ECO:0000313" key="3">
    <source>
        <dbReference type="EMBL" id="KKG38799.1"/>
    </source>
</evidence>
<evidence type="ECO:0000313" key="11">
    <source>
        <dbReference type="Proteomes" id="UP000034195"/>
    </source>
</evidence>
<evidence type="ECO:0000313" key="10">
    <source>
        <dbReference type="Proteomes" id="UP000034151"/>
    </source>
</evidence>